<evidence type="ECO:0000259" key="1">
    <source>
        <dbReference type="Pfam" id="PF01370"/>
    </source>
</evidence>
<dbReference type="SUPFAM" id="SSF51735">
    <property type="entry name" value="NAD(P)-binding Rossmann-fold domains"/>
    <property type="match status" value="1"/>
</dbReference>
<reference evidence="2" key="1">
    <citation type="submission" date="2019-09" db="EMBL/GenBank/DDBJ databases">
        <title>Characterisation of the sponge microbiome using genome-centric metagenomics.</title>
        <authorList>
            <person name="Engelberts J.P."/>
            <person name="Robbins S.J."/>
            <person name="De Goeij J.M."/>
            <person name="Aranda M."/>
            <person name="Bell S.C."/>
            <person name="Webster N.S."/>
        </authorList>
    </citation>
    <scope>NUCLEOTIDE SEQUENCE</scope>
    <source>
        <strain evidence="2">SB0662_bin_9</strain>
    </source>
</reference>
<comment type="caution">
    <text evidence="2">The sequence shown here is derived from an EMBL/GenBank/DDBJ whole genome shotgun (WGS) entry which is preliminary data.</text>
</comment>
<dbReference type="InterPro" id="IPR001509">
    <property type="entry name" value="Epimerase_deHydtase"/>
</dbReference>
<dbReference type="EMBL" id="VXPY01000060">
    <property type="protein sequence ID" value="MYD90385.1"/>
    <property type="molecule type" value="Genomic_DNA"/>
</dbReference>
<protein>
    <submittedName>
        <fullName evidence="2">NAD(P)-dependent oxidoreductase</fullName>
    </submittedName>
</protein>
<accession>A0A6B1DU98</accession>
<organism evidence="2">
    <name type="scientific">Caldilineaceae bacterium SB0662_bin_9</name>
    <dbReference type="NCBI Taxonomy" id="2605258"/>
    <lineage>
        <taxon>Bacteria</taxon>
        <taxon>Bacillati</taxon>
        <taxon>Chloroflexota</taxon>
        <taxon>Caldilineae</taxon>
        <taxon>Caldilineales</taxon>
        <taxon>Caldilineaceae</taxon>
    </lineage>
</organism>
<evidence type="ECO:0000313" key="2">
    <source>
        <dbReference type="EMBL" id="MYD90385.1"/>
    </source>
</evidence>
<dbReference type="Gene3D" id="3.40.50.720">
    <property type="entry name" value="NAD(P)-binding Rossmann-like Domain"/>
    <property type="match status" value="1"/>
</dbReference>
<dbReference type="InterPro" id="IPR036291">
    <property type="entry name" value="NAD(P)-bd_dom_sf"/>
</dbReference>
<proteinExistence type="predicted"/>
<name>A0A6B1DU98_9CHLR</name>
<feature type="domain" description="NAD-dependent epimerase/dehydratase" evidence="1">
    <location>
        <begin position="5"/>
        <end position="164"/>
    </location>
</feature>
<sequence length="319" mass="35606">MGRHVLVTGAQGNLGQKLIRHLLLQPLVDRITGIDVMPASAGQVAETRAELEIKVRDHDHELAELDYLQADLRDWNDSRWQQTAADCTEVVHLAAQVPNPNASWDDAAVSMDMNVNIGLAAVASPTCRRLVFATTNHTMGQYKDEPLASTVDPGELLPSSPYGVGTTVRLGEDGYASPAYAAGKWAGERLYRGLALSDRGKGNTEFVCIRIGWCNHGSNHPETLTPSGTAEPRRDVPESYREEYERTDRWYKEMWLADRDFVALFERAILAKSHAWPGPYICVNGMSLNTGMKWSLTDTRKYLGYEPQEDVYTWVPMPE</sequence>
<gene>
    <name evidence="2" type="ORF">F4Y08_08645</name>
</gene>
<dbReference type="Pfam" id="PF01370">
    <property type="entry name" value="Epimerase"/>
    <property type="match status" value="1"/>
</dbReference>
<dbReference type="AlphaFoldDB" id="A0A6B1DU98"/>